<evidence type="ECO:0000259" key="7">
    <source>
        <dbReference type="PROSITE" id="PS50878"/>
    </source>
</evidence>
<keyword evidence="4" id="KW-0285">Flavoprotein</keyword>
<evidence type="ECO:0000313" key="9">
    <source>
        <dbReference type="Proteomes" id="UP001274896"/>
    </source>
</evidence>
<keyword evidence="6" id="KW-0560">Oxidoreductase</keyword>
<dbReference type="Pfam" id="PF00441">
    <property type="entry name" value="Acyl-CoA_dh_1"/>
    <property type="match status" value="1"/>
</dbReference>
<dbReference type="InterPro" id="IPR036250">
    <property type="entry name" value="AcylCo_DH-like_C"/>
</dbReference>
<organism evidence="8 9">
    <name type="scientific">Hemibagrus guttatus</name>
    <dbReference type="NCBI Taxonomy" id="175788"/>
    <lineage>
        <taxon>Eukaryota</taxon>
        <taxon>Metazoa</taxon>
        <taxon>Chordata</taxon>
        <taxon>Craniata</taxon>
        <taxon>Vertebrata</taxon>
        <taxon>Euteleostomi</taxon>
        <taxon>Actinopterygii</taxon>
        <taxon>Neopterygii</taxon>
        <taxon>Teleostei</taxon>
        <taxon>Ostariophysi</taxon>
        <taxon>Siluriformes</taxon>
        <taxon>Bagridae</taxon>
        <taxon>Hemibagrus</taxon>
    </lineage>
</organism>
<dbReference type="InterPro" id="IPR036691">
    <property type="entry name" value="Endo/exonu/phosph_ase_sf"/>
</dbReference>
<dbReference type="InterPro" id="IPR006091">
    <property type="entry name" value="Acyl-CoA_Oxase/DH_mid-dom"/>
</dbReference>
<evidence type="ECO:0000256" key="4">
    <source>
        <dbReference type="ARBA" id="ARBA00022630"/>
    </source>
</evidence>
<gene>
    <name evidence="8" type="ORF">QTP70_032612</name>
</gene>
<dbReference type="Gene3D" id="2.40.110.20">
    <property type="match status" value="1"/>
</dbReference>
<dbReference type="Pfam" id="PF18158">
    <property type="entry name" value="AidB_N"/>
    <property type="match status" value="1"/>
</dbReference>
<dbReference type="Proteomes" id="UP001274896">
    <property type="component" value="Unassembled WGS sequence"/>
</dbReference>
<dbReference type="PANTHER" id="PTHR42707">
    <property type="entry name" value="ACYL-COA DEHYDROGENASE"/>
    <property type="match status" value="1"/>
</dbReference>
<dbReference type="SUPFAM" id="SSF56672">
    <property type="entry name" value="DNA/RNA polymerases"/>
    <property type="match status" value="1"/>
</dbReference>
<reference evidence="8" key="1">
    <citation type="submission" date="2023-06" db="EMBL/GenBank/DDBJ databases">
        <title>Male Hemibagrus guttatus genome.</title>
        <authorList>
            <person name="Bian C."/>
        </authorList>
    </citation>
    <scope>NUCLEOTIDE SEQUENCE</scope>
    <source>
        <strain evidence="8">Male_cb2023</strain>
        <tissue evidence="8">Muscle</tissue>
    </source>
</reference>
<dbReference type="InterPro" id="IPR000477">
    <property type="entry name" value="RT_dom"/>
</dbReference>
<sequence length="1255" mass="143012">MESIPTGERVVIGVDFNGHVGEGNTGDEEVMGKFGVKERNLEGQMVVDFAKRMDMAVVNTYFQKREEHRVTYKSGGRRTQVDYILCRRGNLKEISDCKVVVGESVARQHRMVVCRMTLMVCKKKRSKIEKKTKWWKLKKEECCEEFRQKLRQALGGQVVLPDDWETTAEVIRETGRKVLGVSSGRRKEDKETWWWNEEVQDSIQRRWKEYFEELMNEENEREKRVEGVNSVEQKVDKIRKDEVRKALKRMKSGKAVGPDDIPVEVWKCLGEAAVEFLASLFNRVLESERMPEEWRRSVLVPIFKNKGDVQSCSNYRGIKLMSHTMKLWERVVEARLRKVVEICEQQYGFMPRKSTTDAIFSLRILMEKYRDGQKELHCVFVDLEKAYDRVPREELWYCMRKSGVAEKYVRVVQDMYERSRTVVRCAVGQTEEFKVEVGLHQGSALSPFLFAMVMDQLSEEVRQESPWTMMFADDIVICSESREQVEENLERWRFALERRGMKVSRSKTEYMCVNEREGSGTVRLQGEEVKKVQEFKYLGSTVQSNGECGKEVKKCRQVGMGGERCREFCVIGKYQRESRGRCTGQWLRCVTTSVKRTVSDRTGPRGGAVTSHPVVTQTEWKSSWMMAAQVCFYGNRSVLQVLGKQVRCFSSGVSVGHIRPRSEPDHHTQEHTHSLTGFPFSRSAIGTFFQEKPLLRNPFTQDALLRGYLRRHLPLQEVQLDLSEFGERVVQEIDDLGRQCEQNPPRLQPYDAWGRRIDRIITCDAWTRLKHISAQEGLVAAGYERHFGQWSRVYQMSKLYLYAPSSGLYTCPLAMTDGAAKVIESLGMPIKEVFERLTTRDEKRFWTSGQWMTERKGGSDVANGTETVAQRQEDGSYRLHGFKWFTSATDADITLTLARIADRHGNTTPGSVGVSLFCAEVWDSEGRTNGVEIQRLKDKLGTRQMPTAELLLDGMRAKLLSEEGKGVASIANMLTLTRIHNTVSAVAAMRRITQLGREYSTKRNVFGKLLKDHPLHVQTLSRLEVETRAAFLLMMEICQLLGREETGAATERDTHLLRLLTPVAKLYTGKQAVALVSEGLECFGGQGYIEDTGLPALLRDAQVLSIWEGTTNVLSLDVLRSVSKSSGRVLQAFFSDVEERLRVAGPALLPAVQSLSSSLSGLAQFIQTAGTRPPESLQLAARDLAYSIARIYMGALLVDHASWEGASPLDVYAALRWCEHDLCPVVSREIRGHYSTEAALTDTQLVYQGLEMQDP</sequence>
<dbReference type="InterPro" id="IPR009075">
    <property type="entry name" value="AcylCo_DH/oxidase_C"/>
</dbReference>
<dbReference type="Gene3D" id="3.30.70.270">
    <property type="match status" value="1"/>
</dbReference>
<keyword evidence="5" id="KW-0274">FAD</keyword>
<dbReference type="InterPro" id="IPR052904">
    <property type="entry name" value="Acyl-CoA_dehydrogenase-like"/>
</dbReference>
<dbReference type="GO" id="GO:0004523">
    <property type="term" value="F:RNA-DNA hybrid ribonuclease activity"/>
    <property type="evidence" value="ECO:0007669"/>
    <property type="project" value="UniProtKB-EC"/>
</dbReference>
<dbReference type="SUPFAM" id="SSF47203">
    <property type="entry name" value="Acyl-CoA dehydrogenase C-terminal domain-like"/>
    <property type="match status" value="1"/>
</dbReference>
<dbReference type="Pfam" id="PF02770">
    <property type="entry name" value="Acyl-CoA_dh_M"/>
    <property type="match status" value="1"/>
</dbReference>
<dbReference type="InterPro" id="IPR043502">
    <property type="entry name" value="DNA/RNA_pol_sf"/>
</dbReference>
<dbReference type="AlphaFoldDB" id="A0AAE0Q089"/>
<evidence type="ECO:0000313" key="8">
    <source>
        <dbReference type="EMBL" id="KAK3511219.1"/>
    </source>
</evidence>
<dbReference type="Gene3D" id="3.60.10.10">
    <property type="entry name" value="Endonuclease/exonuclease/phosphatase"/>
    <property type="match status" value="1"/>
</dbReference>
<comment type="caution">
    <text evidence="8">The sequence shown here is derived from an EMBL/GenBank/DDBJ whole genome shotgun (WGS) entry which is preliminary data.</text>
</comment>
<comment type="similarity">
    <text evidence="1">Belongs to the acyl-CoA dehydrogenase family.</text>
</comment>
<dbReference type="InterPro" id="IPR041504">
    <property type="entry name" value="AidB_N"/>
</dbReference>
<keyword evidence="9" id="KW-1185">Reference proteome</keyword>
<proteinExistence type="inferred from homology"/>
<dbReference type="Gene3D" id="6.10.250.600">
    <property type="match status" value="1"/>
</dbReference>
<name>A0AAE0Q089_9TELE</name>
<dbReference type="InterPro" id="IPR053998">
    <property type="entry name" value="ACDH-11_C"/>
</dbReference>
<dbReference type="InterPro" id="IPR009100">
    <property type="entry name" value="AcylCoA_DH/oxidase_NM_dom_sf"/>
</dbReference>
<evidence type="ECO:0000256" key="5">
    <source>
        <dbReference type="ARBA" id="ARBA00022827"/>
    </source>
</evidence>
<dbReference type="InterPro" id="IPR043128">
    <property type="entry name" value="Rev_trsase/Diguanyl_cyclase"/>
</dbReference>
<accession>A0AAE0Q089</accession>
<dbReference type="PROSITE" id="PS50878">
    <property type="entry name" value="RT_POL"/>
    <property type="match status" value="1"/>
</dbReference>
<dbReference type="SUPFAM" id="SSF56645">
    <property type="entry name" value="Acyl-CoA dehydrogenase NM domain-like"/>
    <property type="match status" value="1"/>
</dbReference>
<dbReference type="EMBL" id="JAUCMX010000025">
    <property type="protein sequence ID" value="KAK3511219.1"/>
    <property type="molecule type" value="Genomic_DNA"/>
</dbReference>
<dbReference type="PANTHER" id="PTHR42707:SF2">
    <property type="entry name" value="ACD11 DEHYDROGENASE"/>
    <property type="match status" value="1"/>
</dbReference>
<comment type="similarity">
    <text evidence="2">Belongs to the beta type-B retroviral polymerase family. HERV class-II K(HML-2) pol subfamily.</text>
</comment>
<protein>
    <recommendedName>
        <fullName evidence="3">ribonuclease H</fullName>
        <ecNumber evidence="3">3.1.26.4</ecNumber>
    </recommendedName>
</protein>
<feature type="domain" description="Reverse transcriptase" evidence="7">
    <location>
        <begin position="283"/>
        <end position="542"/>
    </location>
</feature>
<dbReference type="GO" id="GO:0003995">
    <property type="term" value="F:acyl-CoA dehydrogenase activity"/>
    <property type="evidence" value="ECO:0007669"/>
    <property type="project" value="TreeGrafter"/>
</dbReference>
<evidence type="ECO:0000256" key="1">
    <source>
        <dbReference type="ARBA" id="ARBA00009347"/>
    </source>
</evidence>
<evidence type="ECO:0000256" key="6">
    <source>
        <dbReference type="ARBA" id="ARBA00023002"/>
    </source>
</evidence>
<dbReference type="Pfam" id="PF00078">
    <property type="entry name" value="RVT_1"/>
    <property type="match status" value="1"/>
</dbReference>
<evidence type="ECO:0000256" key="2">
    <source>
        <dbReference type="ARBA" id="ARBA00010879"/>
    </source>
</evidence>
<evidence type="ECO:0000256" key="3">
    <source>
        <dbReference type="ARBA" id="ARBA00012180"/>
    </source>
</evidence>
<dbReference type="EC" id="3.1.26.4" evidence="3"/>
<dbReference type="CDD" id="cd01650">
    <property type="entry name" value="RT_nLTR_like"/>
    <property type="match status" value="1"/>
</dbReference>
<dbReference type="Pfam" id="PF22217">
    <property type="entry name" value="ACDH-11_C"/>
    <property type="match status" value="1"/>
</dbReference>
<dbReference type="Gene3D" id="1.20.140.10">
    <property type="entry name" value="Butyryl-CoA Dehydrogenase, subunit A, domain 3"/>
    <property type="match status" value="1"/>
</dbReference>